<reference evidence="1" key="1">
    <citation type="journal article" date="2023" name="PLoS Negl. Trop. Dis.">
        <title>A genome sequence for Biomphalaria pfeifferi, the major vector snail for the human-infecting parasite Schistosoma mansoni.</title>
        <authorList>
            <person name="Bu L."/>
            <person name="Lu L."/>
            <person name="Laidemitt M.R."/>
            <person name="Zhang S.M."/>
            <person name="Mutuku M."/>
            <person name="Mkoji G."/>
            <person name="Steinauer M."/>
            <person name="Loker E.S."/>
        </authorList>
    </citation>
    <scope>NUCLEOTIDE SEQUENCE</scope>
    <source>
        <strain evidence="1">KasaAsao</strain>
    </source>
</reference>
<evidence type="ECO:0000313" key="1">
    <source>
        <dbReference type="EMBL" id="KAK0042499.1"/>
    </source>
</evidence>
<organism evidence="1 2">
    <name type="scientific">Biomphalaria pfeifferi</name>
    <name type="common">Bloodfluke planorb</name>
    <name type="synonym">Freshwater snail</name>
    <dbReference type="NCBI Taxonomy" id="112525"/>
    <lineage>
        <taxon>Eukaryota</taxon>
        <taxon>Metazoa</taxon>
        <taxon>Spiralia</taxon>
        <taxon>Lophotrochozoa</taxon>
        <taxon>Mollusca</taxon>
        <taxon>Gastropoda</taxon>
        <taxon>Heterobranchia</taxon>
        <taxon>Euthyneura</taxon>
        <taxon>Panpulmonata</taxon>
        <taxon>Hygrophila</taxon>
        <taxon>Lymnaeoidea</taxon>
        <taxon>Planorbidae</taxon>
        <taxon>Biomphalaria</taxon>
    </lineage>
</organism>
<dbReference type="Proteomes" id="UP001233172">
    <property type="component" value="Unassembled WGS sequence"/>
</dbReference>
<dbReference type="EMBL" id="JASAOG010000239">
    <property type="protein sequence ID" value="KAK0042499.1"/>
    <property type="molecule type" value="Genomic_DNA"/>
</dbReference>
<reference evidence="1" key="2">
    <citation type="submission" date="2023-04" db="EMBL/GenBank/DDBJ databases">
        <authorList>
            <person name="Bu L."/>
            <person name="Lu L."/>
            <person name="Laidemitt M.R."/>
            <person name="Zhang S.M."/>
            <person name="Mutuku M."/>
            <person name="Mkoji G."/>
            <person name="Steinauer M."/>
            <person name="Loker E.S."/>
        </authorList>
    </citation>
    <scope>NUCLEOTIDE SEQUENCE</scope>
    <source>
        <strain evidence="1">KasaAsao</strain>
        <tissue evidence="1">Whole Snail</tissue>
    </source>
</reference>
<dbReference type="AlphaFoldDB" id="A0AAD8EXN0"/>
<protein>
    <submittedName>
        <fullName evidence="1">Uncharacterized protein</fullName>
    </submittedName>
</protein>
<keyword evidence="2" id="KW-1185">Reference proteome</keyword>
<proteinExistence type="predicted"/>
<accession>A0AAD8EXN0</accession>
<gene>
    <name evidence="1" type="ORF">Bpfe_028045</name>
</gene>
<comment type="caution">
    <text evidence="1">The sequence shown here is derived from an EMBL/GenBank/DDBJ whole genome shotgun (WGS) entry which is preliminary data.</text>
</comment>
<name>A0AAD8EXN0_BIOPF</name>
<sequence>MLDSRWTQDHPHFDHPVFSLSHIIIQAGFKVDSGSPLLWSSSLLSQPHPYSGWIQAGLRITISPKINLNFCQITNSGRLIQQPCILAFV</sequence>
<evidence type="ECO:0000313" key="2">
    <source>
        <dbReference type="Proteomes" id="UP001233172"/>
    </source>
</evidence>